<evidence type="ECO:0000313" key="6">
    <source>
        <dbReference type="EMBL" id="QUO42539.1"/>
    </source>
</evidence>
<dbReference type="EMBL" id="CP066308">
    <property type="protein sequence ID" value="QQE75513.1"/>
    <property type="molecule type" value="Genomic_DNA"/>
</dbReference>
<dbReference type="AlphaFoldDB" id="A0A7T5EMS6"/>
<evidence type="ECO:0000259" key="3">
    <source>
        <dbReference type="Pfam" id="PF00534"/>
    </source>
</evidence>
<name>A0A7T5EMS6_9BACL</name>
<evidence type="ECO:0000313" key="7">
    <source>
        <dbReference type="Proteomes" id="UP000595847"/>
    </source>
</evidence>
<feature type="domain" description="Glycosyl transferase family 1" evidence="3">
    <location>
        <begin position="185"/>
        <end position="346"/>
    </location>
</feature>
<dbReference type="PANTHER" id="PTHR12526:SF629">
    <property type="entry name" value="TEICHURONIC ACID BIOSYNTHESIS GLYCOSYLTRANSFERASE TUAH-RELATED"/>
    <property type="match status" value="1"/>
</dbReference>
<dbReference type="KEGG" id="bcop:JD108_06285"/>
<keyword evidence="1" id="KW-0328">Glycosyltransferase</keyword>
<sequence length="384" mass="43885">MSRKVVHLTSVHGAYDTRIFHKQCRTLAHRGYRVVLIVPHPQHEQRENVQIRAVPLRFSRWARMTKTVRDVYRAACEEDGELYHFHDPELIFVGLLLKLRGKKVIYDVHEDVPRQILSKHWIKPWVRLLVAKAAEAVEAAGARWFDAIVTVTDKIAGRFPREKTWLVQNFPMLEEFVQQGGYHSGEKEEAIAFIGDISMIRGVKETVEALALLPQGSPVRLKLAGRFVPPELEQKFAAMPGWERVDYLGWLSRDQVRQMLTRVRCGIVPYQAVPNYTDAQPNKLFEYMAAGLPVIASDFPRWREFVAGANCGVLIPPENGAAIAEAIQSLWDEPEAARAMGERGRRVVEERCHWEAEANVLIALYQQLLPIVREERREGADESA</sequence>
<dbReference type="CDD" id="cd03794">
    <property type="entry name" value="GT4_WbuB-like"/>
    <property type="match status" value="1"/>
</dbReference>
<dbReference type="Gene3D" id="3.40.50.2000">
    <property type="entry name" value="Glycogen Phosphorylase B"/>
    <property type="match status" value="2"/>
</dbReference>
<evidence type="ECO:0000256" key="1">
    <source>
        <dbReference type="ARBA" id="ARBA00022676"/>
    </source>
</evidence>
<keyword evidence="2 5" id="KW-0808">Transferase</keyword>
<accession>A0A7T5EMS6</accession>
<dbReference type="PANTHER" id="PTHR12526">
    <property type="entry name" value="GLYCOSYLTRANSFERASE"/>
    <property type="match status" value="1"/>
</dbReference>
<keyword evidence="8" id="KW-1185">Reference proteome</keyword>
<gene>
    <name evidence="5" type="ORF">JD108_06285</name>
    <name evidence="6" type="ORF">KDJ56_05965</name>
</gene>
<evidence type="ECO:0000256" key="2">
    <source>
        <dbReference type="ARBA" id="ARBA00022679"/>
    </source>
</evidence>
<dbReference type="Pfam" id="PF00534">
    <property type="entry name" value="Glycos_transf_1"/>
    <property type="match status" value="1"/>
</dbReference>
<dbReference type="GO" id="GO:0016757">
    <property type="term" value="F:glycosyltransferase activity"/>
    <property type="evidence" value="ECO:0007669"/>
    <property type="project" value="UniProtKB-KW"/>
</dbReference>
<evidence type="ECO:0000313" key="8">
    <source>
        <dbReference type="Proteomes" id="UP000677234"/>
    </source>
</evidence>
<evidence type="ECO:0000259" key="4">
    <source>
        <dbReference type="Pfam" id="PF13439"/>
    </source>
</evidence>
<dbReference type="EMBL" id="CP073708">
    <property type="protein sequence ID" value="QUO42539.1"/>
    <property type="molecule type" value="Genomic_DNA"/>
</dbReference>
<dbReference type="RefSeq" id="WP_198829038.1">
    <property type="nucleotide sequence ID" value="NZ_CP066308.1"/>
</dbReference>
<reference evidence="5 7" key="1">
    <citation type="submission" date="2020-12" db="EMBL/GenBank/DDBJ databases">
        <title>strain FJAT-54423T represents a novel species of the genus Brevibacillus.</title>
        <authorList>
            <person name="Tang R."/>
        </authorList>
    </citation>
    <scope>NUCLEOTIDE SEQUENCE [LARGE SCALE GENOMIC DNA]</scope>
    <source>
        <strain evidence="5 7">FJAT-54423</strain>
    </source>
</reference>
<dbReference type="Proteomes" id="UP000677234">
    <property type="component" value="Chromosome"/>
</dbReference>
<dbReference type="Proteomes" id="UP000595847">
    <property type="component" value="Chromosome"/>
</dbReference>
<proteinExistence type="predicted"/>
<dbReference type="Pfam" id="PF13439">
    <property type="entry name" value="Glyco_transf_4"/>
    <property type="match status" value="1"/>
</dbReference>
<reference evidence="6" key="2">
    <citation type="submission" date="2021-04" db="EMBL/GenBank/DDBJ databases">
        <title>Brevibacillus composti FJAT-54423, complete genome.</title>
        <authorList>
            <person name="Tang R."/>
        </authorList>
    </citation>
    <scope>NUCLEOTIDE SEQUENCE</scope>
    <source>
        <strain evidence="6">FJAT-54424</strain>
    </source>
</reference>
<protein>
    <submittedName>
        <fullName evidence="5">Glycosyltransferase family 4 protein</fullName>
    </submittedName>
</protein>
<evidence type="ECO:0000313" key="5">
    <source>
        <dbReference type="EMBL" id="QQE75513.1"/>
    </source>
</evidence>
<dbReference type="SUPFAM" id="SSF53756">
    <property type="entry name" value="UDP-Glycosyltransferase/glycogen phosphorylase"/>
    <property type="match status" value="1"/>
</dbReference>
<dbReference type="InterPro" id="IPR028098">
    <property type="entry name" value="Glyco_trans_4-like_N"/>
</dbReference>
<feature type="domain" description="Glycosyltransferase subfamily 4-like N-terminal" evidence="4">
    <location>
        <begin position="21"/>
        <end position="158"/>
    </location>
</feature>
<organism evidence="5 7">
    <name type="scientific">Brevibacillus composti</name>
    <dbReference type="NCBI Taxonomy" id="2796470"/>
    <lineage>
        <taxon>Bacteria</taxon>
        <taxon>Bacillati</taxon>
        <taxon>Bacillota</taxon>
        <taxon>Bacilli</taxon>
        <taxon>Bacillales</taxon>
        <taxon>Paenibacillaceae</taxon>
        <taxon>Brevibacillus</taxon>
    </lineage>
</organism>
<dbReference type="InterPro" id="IPR001296">
    <property type="entry name" value="Glyco_trans_1"/>
</dbReference>